<dbReference type="PANTHER" id="PTHR30055:SF234">
    <property type="entry name" value="HTH-TYPE TRANSCRIPTIONAL REGULATOR BETI"/>
    <property type="match status" value="1"/>
</dbReference>
<organism evidence="6 7">
    <name type="scientific">Microbacterium invictum</name>
    <dbReference type="NCBI Taxonomy" id="515415"/>
    <lineage>
        <taxon>Bacteria</taxon>
        <taxon>Bacillati</taxon>
        <taxon>Actinomycetota</taxon>
        <taxon>Actinomycetes</taxon>
        <taxon>Micrococcales</taxon>
        <taxon>Microbacteriaceae</taxon>
        <taxon>Microbacterium</taxon>
    </lineage>
</organism>
<reference evidence="6 7" key="1">
    <citation type="submission" date="2023-06" db="EMBL/GenBank/DDBJ databases">
        <title>Rock-solubilizing bacteria, Microbacterium invictum, promotes re-establishment of vegetation in rocky wasteland by accelerating rock bio-weathering and reshaping soil bacterial community.</title>
        <authorList>
            <person name="Liu C."/>
        </authorList>
    </citation>
    <scope>NUCLEOTIDE SEQUENCE [LARGE SCALE GENOMIC DNA]</scope>
    <source>
        <strain evidence="6 7">X-18</strain>
    </source>
</reference>
<dbReference type="Proteomes" id="UP001324533">
    <property type="component" value="Chromosome"/>
</dbReference>
<evidence type="ECO:0000256" key="4">
    <source>
        <dbReference type="PROSITE-ProRule" id="PRU00335"/>
    </source>
</evidence>
<evidence type="ECO:0000256" key="3">
    <source>
        <dbReference type="ARBA" id="ARBA00023163"/>
    </source>
</evidence>
<dbReference type="InterPro" id="IPR001647">
    <property type="entry name" value="HTH_TetR"/>
</dbReference>
<keyword evidence="3" id="KW-0804">Transcription</keyword>
<dbReference type="Gene3D" id="1.10.357.10">
    <property type="entry name" value="Tetracycline Repressor, domain 2"/>
    <property type="match status" value="1"/>
</dbReference>
<evidence type="ECO:0000259" key="5">
    <source>
        <dbReference type="PROSITE" id="PS50977"/>
    </source>
</evidence>
<feature type="domain" description="HTH tetR-type" evidence="5">
    <location>
        <begin position="9"/>
        <end position="68"/>
    </location>
</feature>
<dbReference type="EMBL" id="CP139779">
    <property type="protein sequence ID" value="WQB70227.1"/>
    <property type="molecule type" value="Genomic_DNA"/>
</dbReference>
<name>A0ABZ0V9D2_9MICO</name>
<dbReference type="SUPFAM" id="SSF46689">
    <property type="entry name" value="Homeodomain-like"/>
    <property type="match status" value="1"/>
</dbReference>
<keyword evidence="7" id="KW-1185">Reference proteome</keyword>
<evidence type="ECO:0000256" key="2">
    <source>
        <dbReference type="ARBA" id="ARBA00023125"/>
    </source>
</evidence>
<protein>
    <submittedName>
        <fullName evidence="6">Helix-turn-helix domain-containing protein</fullName>
    </submittedName>
</protein>
<dbReference type="Pfam" id="PF00440">
    <property type="entry name" value="TetR_N"/>
    <property type="match status" value="1"/>
</dbReference>
<sequence length="188" mass="19484">MTASTAASDTTRERILTAALACFARDGFASSVRTIAAEADVSAALVIHHFTDKAGLRRACDDAALHAVTHKGALDDEGSRRVLAEHLTPHVRYISRALIEGGDGAAALFDALVASSDPLLDQVGLADASAAAREDARVALTAYSLAPLLLGGLIARRFGRDEVDADVLLRLEAGLAAVGPLLARGVHP</sequence>
<keyword evidence="2 4" id="KW-0238">DNA-binding</keyword>
<evidence type="ECO:0000313" key="7">
    <source>
        <dbReference type="Proteomes" id="UP001324533"/>
    </source>
</evidence>
<accession>A0ABZ0V9D2</accession>
<dbReference type="PROSITE" id="PS50977">
    <property type="entry name" value="HTH_TETR_2"/>
    <property type="match status" value="1"/>
</dbReference>
<keyword evidence="1" id="KW-0805">Transcription regulation</keyword>
<evidence type="ECO:0000256" key="1">
    <source>
        <dbReference type="ARBA" id="ARBA00023015"/>
    </source>
</evidence>
<proteinExistence type="predicted"/>
<evidence type="ECO:0000313" key="6">
    <source>
        <dbReference type="EMBL" id="WQB70227.1"/>
    </source>
</evidence>
<dbReference type="RefSeq" id="WP_322410377.1">
    <property type="nucleotide sequence ID" value="NZ_CP139779.1"/>
</dbReference>
<feature type="DNA-binding region" description="H-T-H motif" evidence="4">
    <location>
        <begin position="31"/>
        <end position="50"/>
    </location>
</feature>
<dbReference type="PANTHER" id="PTHR30055">
    <property type="entry name" value="HTH-TYPE TRANSCRIPTIONAL REGULATOR RUTR"/>
    <property type="match status" value="1"/>
</dbReference>
<dbReference type="InterPro" id="IPR009057">
    <property type="entry name" value="Homeodomain-like_sf"/>
</dbReference>
<dbReference type="InterPro" id="IPR050109">
    <property type="entry name" value="HTH-type_TetR-like_transc_reg"/>
</dbReference>
<gene>
    <name evidence="6" type="ORF">T9R20_16240</name>
</gene>